<dbReference type="GO" id="GO:0016094">
    <property type="term" value="P:polyprenol biosynthetic process"/>
    <property type="evidence" value="ECO:0007669"/>
    <property type="project" value="TreeGrafter"/>
</dbReference>
<dbReference type="PROSITE" id="PS01066">
    <property type="entry name" value="UPP_SYNTHASE"/>
    <property type="match status" value="1"/>
</dbReference>
<feature type="binding site" evidence="2">
    <location>
        <begin position="26"/>
        <end position="29"/>
    </location>
    <ligand>
        <name>substrate</name>
    </ligand>
</feature>
<feature type="active site" evidence="2">
    <location>
        <position position="25"/>
    </location>
</feature>
<sequence>MNVPQFKKENLNQTQLPRHIAIIMDGNGRWANERHLPRHEGHRHGVESVREIIRASSELNIQYLTLYAFSKENWSRSKDEVNFLMKMLGQYLDTELKEMQKSNIRFRMIGRLEELPVDVQKKIKRNIEQTKTNTGLTLTLALSYSGRAELVDAFRKIALEIQMGAITPGEINEKMIQDALYTHQMPDPDLLIRTSGEQRISNFMLWQISYAELYITKKNWPDFHRDDLIEAISNFQHRDRRFGRANDLIAKH</sequence>
<feature type="binding site" evidence="2">
    <location>
        <position position="38"/>
    </location>
    <ligand>
        <name>substrate</name>
    </ligand>
</feature>
<organism evidence="3 4">
    <name type="scientific">Candidatus Abzuiibacterium crystallinum</name>
    <dbReference type="NCBI Taxonomy" id="1974748"/>
    <lineage>
        <taxon>Bacteria</taxon>
        <taxon>Pseudomonadati</taxon>
        <taxon>Candidatus Omnitrophota</taxon>
        <taxon>Candidatus Abzuiibacterium</taxon>
    </lineage>
</organism>
<evidence type="ECO:0000313" key="4">
    <source>
        <dbReference type="Proteomes" id="UP000230859"/>
    </source>
</evidence>
<dbReference type="FunFam" id="3.40.1180.10:FF:000001">
    <property type="entry name" value="(2E,6E)-farnesyl-diphosphate-specific ditrans,polycis-undecaprenyl-diphosphate synthase"/>
    <property type="match status" value="1"/>
</dbReference>
<dbReference type="EMBL" id="PCVY01000003">
    <property type="protein sequence ID" value="PIQ87570.1"/>
    <property type="molecule type" value="Genomic_DNA"/>
</dbReference>
<feature type="binding site" evidence="2">
    <location>
        <position position="76"/>
    </location>
    <ligand>
        <name>substrate</name>
    </ligand>
</feature>
<comment type="cofactor">
    <cofactor evidence="2">
        <name>Mg(2+)</name>
        <dbReference type="ChEBI" id="CHEBI:18420"/>
    </cofactor>
    <text evidence="2">Binds 2 magnesium ions per subunit.</text>
</comment>
<dbReference type="PANTHER" id="PTHR10291:SF0">
    <property type="entry name" value="DEHYDRODOLICHYL DIPHOSPHATE SYNTHASE 2"/>
    <property type="match status" value="1"/>
</dbReference>
<comment type="caution">
    <text evidence="3">The sequence shown here is derived from an EMBL/GenBank/DDBJ whole genome shotgun (WGS) entry which is preliminary data.</text>
</comment>
<feature type="binding site" evidence="2">
    <location>
        <begin position="70"/>
        <end position="72"/>
    </location>
    <ligand>
        <name>substrate</name>
    </ligand>
</feature>
<dbReference type="Proteomes" id="UP000230859">
    <property type="component" value="Unassembled WGS sequence"/>
</dbReference>
<dbReference type="AlphaFoldDB" id="A0A2H0LT18"/>
<evidence type="ECO:0000256" key="2">
    <source>
        <dbReference type="HAMAP-Rule" id="MF_01139"/>
    </source>
</evidence>
<dbReference type="NCBIfam" id="TIGR00055">
    <property type="entry name" value="uppS"/>
    <property type="match status" value="1"/>
</dbReference>
<evidence type="ECO:0000313" key="3">
    <source>
        <dbReference type="EMBL" id="PIQ87570.1"/>
    </source>
</evidence>
<dbReference type="PANTHER" id="PTHR10291">
    <property type="entry name" value="DEHYDRODOLICHYL DIPHOSPHATE SYNTHASE FAMILY MEMBER"/>
    <property type="match status" value="1"/>
</dbReference>
<feature type="binding site" evidence="2">
    <location>
        <position position="25"/>
    </location>
    <ligand>
        <name>Mg(2+)</name>
        <dbReference type="ChEBI" id="CHEBI:18420"/>
    </ligand>
</feature>
<dbReference type="GO" id="GO:0000287">
    <property type="term" value="F:magnesium ion binding"/>
    <property type="evidence" value="ECO:0007669"/>
    <property type="project" value="UniProtKB-UniRule"/>
</dbReference>
<comment type="function">
    <text evidence="2">Catalyzes the condensation of isopentenyl diphosphate (IPP) with allylic pyrophosphates generating different type of terpenoids.</text>
</comment>
<comment type="subunit">
    <text evidence="2">Homodimer.</text>
</comment>
<keyword evidence="2" id="KW-0460">Magnesium</keyword>
<accession>A0A2H0LT18</accession>
<feature type="binding site" evidence="2">
    <location>
        <position position="193"/>
    </location>
    <ligand>
        <name>substrate</name>
    </ligand>
</feature>
<name>A0A2H0LT18_9BACT</name>
<dbReference type="HAMAP" id="MF_01139">
    <property type="entry name" value="ISPT"/>
    <property type="match status" value="1"/>
</dbReference>
<keyword evidence="1 2" id="KW-0808">Transferase</keyword>
<proteinExistence type="inferred from homology"/>
<keyword evidence="2" id="KW-0479">Metal-binding</keyword>
<dbReference type="Pfam" id="PF01255">
    <property type="entry name" value="Prenyltransf"/>
    <property type="match status" value="1"/>
</dbReference>
<feature type="binding site" evidence="2">
    <location>
        <position position="212"/>
    </location>
    <ligand>
        <name>Mg(2+)</name>
        <dbReference type="ChEBI" id="CHEBI:18420"/>
    </ligand>
</feature>
<dbReference type="Gene3D" id="3.40.1180.10">
    <property type="entry name" value="Decaprenyl diphosphate synthase-like"/>
    <property type="match status" value="1"/>
</dbReference>
<dbReference type="CDD" id="cd00475">
    <property type="entry name" value="Cis_IPPS"/>
    <property type="match status" value="1"/>
</dbReference>
<feature type="binding site" evidence="2">
    <location>
        <position position="30"/>
    </location>
    <ligand>
        <name>substrate</name>
    </ligand>
</feature>
<protein>
    <recommendedName>
        <fullName evidence="2">Isoprenyl transferase</fullName>
        <ecNumber evidence="2">2.5.1.-</ecNumber>
    </recommendedName>
</protein>
<gene>
    <name evidence="3" type="ORF">COV74_00415</name>
</gene>
<feature type="active site" description="Proton acceptor" evidence="2">
    <location>
        <position position="73"/>
    </location>
</feature>
<feature type="binding site" evidence="2">
    <location>
        <position position="74"/>
    </location>
    <ligand>
        <name>substrate</name>
    </ligand>
</feature>
<dbReference type="GO" id="GO:0045547">
    <property type="term" value="F:ditrans,polycis-polyprenyl diphosphate synthase [(2E,6E)-farnesyl diphosphate specific] activity"/>
    <property type="evidence" value="ECO:0007669"/>
    <property type="project" value="TreeGrafter"/>
</dbReference>
<dbReference type="InterPro" id="IPR001441">
    <property type="entry name" value="UPP_synth-like"/>
</dbReference>
<dbReference type="SUPFAM" id="SSF64005">
    <property type="entry name" value="Undecaprenyl diphosphate synthase"/>
    <property type="match status" value="1"/>
</dbReference>
<dbReference type="NCBIfam" id="NF011405">
    <property type="entry name" value="PRK14830.1"/>
    <property type="match status" value="1"/>
</dbReference>
<dbReference type="InterPro" id="IPR018520">
    <property type="entry name" value="UPP_synth-like_CS"/>
</dbReference>
<evidence type="ECO:0000256" key="1">
    <source>
        <dbReference type="ARBA" id="ARBA00022679"/>
    </source>
</evidence>
<dbReference type="EC" id="2.5.1.-" evidence="2"/>
<reference evidence="3 4" key="1">
    <citation type="submission" date="2017-09" db="EMBL/GenBank/DDBJ databases">
        <title>Depth-based differentiation of microbial function through sediment-hosted aquifers and enrichment of novel symbionts in the deep terrestrial subsurface.</title>
        <authorList>
            <person name="Probst A.J."/>
            <person name="Ladd B."/>
            <person name="Jarett J.K."/>
            <person name="Geller-Mcgrath D.E."/>
            <person name="Sieber C.M."/>
            <person name="Emerson J.B."/>
            <person name="Anantharaman K."/>
            <person name="Thomas B.C."/>
            <person name="Malmstrom R."/>
            <person name="Stieglmeier M."/>
            <person name="Klingl A."/>
            <person name="Woyke T."/>
            <person name="Ryan C.M."/>
            <person name="Banfield J.F."/>
        </authorList>
    </citation>
    <scope>NUCLEOTIDE SEQUENCE [LARGE SCALE GENOMIC DNA]</scope>
    <source>
        <strain evidence="3">CG11_big_fil_rev_8_21_14_0_20_45_26</strain>
    </source>
</reference>
<feature type="binding site" evidence="2">
    <location>
        <begin position="199"/>
        <end position="201"/>
    </location>
    <ligand>
        <name>substrate</name>
    </ligand>
</feature>
<comment type="similarity">
    <text evidence="2">Belongs to the UPP synthase family.</text>
</comment>
<dbReference type="InterPro" id="IPR036424">
    <property type="entry name" value="UPP_synth-like_sf"/>
</dbReference>
<feature type="binding site" evidence="2">
    <location>
        <position position="42"/>
    </location>
    <ligand>
        <name>substrate</name>
    </ligand>
</feature>